<name>A0A840W619_9ACTN</name>
<sequence length="78" mass="8401">MNTTPTSGSATVQNASANWATERTYGTHATVGNSIIENGLLRTGDTAGRLQLRWAQVSSHATATSVRAPSNLWVKRFR</sequence>
<evidence type="ECO:0000313" key="2">
    <source>
        <dbReference type="Proteomes" id="UP000579647"/>
    </source>
</evidence>
<reference evidence="1 2" key="1">
    <citation type="submission" date="2020-08" db="EMBL/GenBank/DDBJ databases">
        <title>Sequencing the genomes of 1000 actinobacteria strains.</title>
        <authorList>
            <person name="Klenk H.-P."/>
        </authorList>
    </citation>
    <scope>NUCLEOTIDE SEQUENCE [LARGE SCALE GENOMIC DNA]</scope>
    <source>
        <strain evidence="1 2">DSM 44598</strain>
    </source>
</reference>
<gene>
    <name evidence="1" type="ORF">HNR07_002639</name>
</gene>
<organism evidence="1 2">
    <name type="scientific">Nocardiopsis metallicus</name>
    <dbReference type="NCBI Taxonomy" id="179819"/>
    <lineage>
        <taxon>Bacteria</taxon>
        <taxon>Bacillati</taxon>
        <taxon>Actinomycetota</taxon>
        <taxon>Actinomycetes</taxon>
        <taxon>Streptosporangiales</taxon>
        <taxon>Nocardiopsidaceae</taxon>
        <taxon>Nocardiopsis</taxon>
    </lineage>
</organism>
<dbReference type="AlphaFoldDB" id="A0A840W619"/>
<dbReference type="Proteomes" id="UP000579647">
    <property type="component" value="Unassembled WGS sequence"/>
</dbReference>
<dbReference type="EMBL" id="JACHDO010000001">
    <property type="protein sequence ID" value="MBB5491502.1"/>
    <property type="molecule type" value="Genomic_DNA"/>
</dbReference>
<comment type="caution">
    <text evidence="1">The sequence shown here is derived from an EMBL/GenBank/DDBJ whole genome shotgun (WGS) entry which is preliminary data.</text>
</comment>
<accession>A0A840W619</accession>
<protein>
    <submittedName>
        <fullName evidence="1">Uncharacterized protein</fullName>
    </submittedName>
</protein>
<proteinExistence type="predicted"/>
<evidence type="ECO:0000313" key="1">
    <source>
        <dbReference type="EMBL" id="MBB5491502.1"/>
    </source>
</evidence>
<dbReference type="RefSeq" id="WP_184365181.1">
    <property type="nucleotide sequence ID" value="NZ_BAAAKM010000064.1"/>
</dbReference>
<keyword evidence="2" id="KW-1185">Reference proteome</keyword>